<feature type="compositionally biased region" description="Basic and acidic residues" evidence="1">
    <location>
        <begin position="37"/>
        <end position="47"/>
    </location>
</feature>
<evidence type="ECO:0000313" key="2">
    <source>
        <dbReference type="EMBL" id="MQL68681.1"/>
    </source>
</evidence>
<name>A0A843TDG9_COLES</name>
<dbReference type="Proteomes" id="UP000652761">
    <property type="component" value="Unassembled WGS sequence"/>
</dbReference>
<organism evidence="2 3">
    <name type="scientific">Colocasia esculenta</name>
    <name type="common">Wild taro</name>
    <name type="synonym">Arum esculentum</name>
    <dbReference type="NCBI Taxonomy" id="4460"/>
    <lineage>
        <taxon>Eukaryota</taxon>
        <taxon>Viridiplantae</taxon>
        <taxon>Streptophyta</taxon>
        <taxon>Embryophyta</taxon>
        <taxon>Tracheophyta</taxon>
        <taxon>Spermatophyta</taxon>
        <taxon>Magnoliopsida</taxon>
        <taxon>Liliopsida</taxon>
        <taxon>Araceae</taxon>
        <taxon>Aroideae</taxon>
        <taxon>Colocasieae</taxon>
        <taxon>Colocasia</taxon>
    </lineage>
</organism>
<sequence>MAMMSQAARSRSRSRSRMSGASGTSVRQYPVGSSRHWRNEEEERRLVGETSARSARGISRFCHGSVDTPIDGVDTRVKCVDTVHGCVDTRPNSQKTQLPDWDSVLTQPVAVLTLDPASRRPILRISRFCHGSVDTPIDGVDTVSEFLKLFHEIRVKCVDTVHGRVDTRPSSQQTQLLDWDSVSIQPVAVSTLDPASRRPGLRKWDSVSTHSLVVSTHSD</sequence>
<accession>A0A843TDG9</accession>
<dbReference type="EMBL" id="NMUH01000019">
    <property type="protein sequence ID" value="MQL68681.1"/>
    <property type="molecule type" value="Genomic_DNA"/>
</dbReference>
<keyword evidence="3" id="KW-1185">Reference proteome</keyword>
<evidence type="ECO:0000313" key="3">
    <source>
        <dbReference type="Proteomes" id="UP000652761"/>
    </source>
</evidence>
<evidence type="ECO:0000256" key="1">
    <source>
        <dbReference type="SAM" id="MobiDB-lite"/>
    </source>
</evidence>
<gene>
    <name evidence="2" type="ORF">Taro_000963</name>
</gene>
<dbReference type="AlphaFoldDB" id="A0A843TDG9"/>
<feature type="region of interest" description="Disordered" evidence="1">
    <location>
        <begin position="1"/>
        <end position="51"/>
    </location>
</feature>
<reference evidence="2" key="1">
    <citation type="submission" date="2017-07" db="EMBL/GenBank/DDBJ databases">
        <title>Taro Niue Genome Assembly and Annotation.</title>
        <authorList>
            <person name="Atibalentja N."/>
            <person name="Keating K."/>
            <person name="Fields C.J."/>
        </authorList>
    </citation>
    <scope>NUCLEOTIDE SEQUENCE</scope>
    <source>
        <strain evidence="2">Niue_2</strain>
        <tissue evidence="2">Leaf</tissue>
    </source>
</reference>
<protein>
    <submittedName>
        <fullName evidence="2">Uncharacterized protein</fullName>
    </submittedName>
</protein>
<proteinExistence type="predicted"/>
<comment type="caution">
    <text evidence="2">The sequence shown here is derived from an EMBL/GenBank/DDBJ whole genome shotgun (WGS) entry which is preliminary data.</text>
</comment>